<keyword evidence="2" id="KW-1185">Reference proteome</keyword>
<evidence type="ECO:0000313" key="2">
    <source>
        <dbReference type="Proteomes" id="UP000541470"/>
    </source>
</evidence>
<protein>
    <submittedName>
        <fullName evidence="1">Uncharacterized protein</fullName>
    </submittedName>
</protein>
<sequence>MLLKLNHSQTPTPPAIPKLTDVSATYQGLLDRKTALEARQRELQAEIRNFKPIKASERAERAAALANLGSAPPVNAQRDLAEIFQDLEDTKQAVEIVEAMIQAERGAASAAICDQVESEVRRLVADLAAAFIAVNQADLAYRAFAYELTAQDISWVSRFRPLHANWLGAPEGNQSKIADWLHEAANYGMLPKSAIPEHLRR</sequence>
<dbReference type="Proteomes" id="UP000541470">
    <property type="component" value="Unassembled WGS sequence"/>
</dbReference>
<dbReference type="AlphaFoldDB" id="A0A7Y0ATC2"/>
<name>A0A7Y0ATC2_9HYPH</name>
<gene>
    <name evidence="1" type="ORF">HHL25_02930</name>
</gene>
<reference evidence="1 2" key="1">
    <citation type="submission" date="2020-04" db="EMBL/GenBank/DDBJ databases">
        <title>Rhizobium sp. S-51 isolated from soil.</title>
        <authorList>
            <person name="Dahal R.H."/>
        </authorList>
    </citation>
    <scope>NUCLEOTIDE SEQUENCE [LARGE SCALE GENOMIC DNA]</scope>
    <source>
        <strain evidence="1 2">S-51</strain>
    </source>
</reference>
<comment type="caution">
    <text evidence="1">The sequence shown here is derived from an EMBL/GenBank/DDBJ whole genome shotgun (WGS) entry which is preliminary data.</text>
</comment>
<accession>A0A7Y0ATC2</accession>
<evidence type="ECO:0000313" key="1">
    <source>
        <dbReference type="EMBL" id="NML73073.1"/>
    </source>
</evidence>
<dbReference type="RefSeq" id="WP_169587097.1">
    <property type="nucleotide sequence ID" value="NZ_JABBGK010000001.1"/>
</dbReference>
<organism evidence="1 2">
    <name type="scientific">Rhizobium terricola</name>
    <dbReference type="NCBI Taxonomy" id="2728849"/>
    <lineage>
        <taxon>Bacteria</taxon>
        <taxon>Pseudomonadati</taxon>
        <taxon>Pseudomonadota</taxon>
        <taxon>Alphaproteobacteria</taxon>
        <taxon>Hyphomicrobiales</taxon>
        <taxon>Rhizobiaceae</taxon>
        <taxon>Rhizobium/Agrobacterium group</taxon>
        <taxon>Rhizobium</taxon>
    </lineage>
</organism>
<proteinExistence type="predicted"/>
<dbReference type="EMBL" id="JABBGK010000001">
    <property type="protein sequence ID" value="NML73073.1"/>
    <property type="molecule type" value="Genomic_DNA"/>
</dbReference>